<feature type="compositionally biased region" description="Low complexity" evidence="1">
    <location>
        <begin position="325"/>
        <end position="346"/>
    </location>
</feature>
<evidence type="ECO:0000313" key="2">
    <source>
        <dbReference type="EMBL" id="CRG94753.1"/>
    </source>
</evidence>
<protein>
    <recommendedName>
        <fullName evidence="4">Asparagine-rich protein</fullName>
    </recommendedName>
</protein>
<dbReference type="AlphaFoldDB" id="A0A1J1GUN3"/>
<dbReference type="OMA" id="DQLPCEA"/>
<feature type="compositionally biased region" description="Basic and acidic residues" evidence="1">
    <location>
        <begin position="879"/>
        <end position="890"/>
    </location>
</feature>
<gene>
    <name evidence="2" type="ORF">PGAL8A_00215000</name>
</gene>
<comment type="caution">
    <text evidence="2">The sequence shown here is derived from an EMBL/GenBank/DDBJ whole genome shotgun (WGS) entry which is preliminary data.</text>
</comment>
<feature type="compositionally biased region" description="Basic and acidic residues" evidence="1">
    <location>
        <begin position="854"/>
        <end position="866"/>
    </location>
</feature>
<reference evidence="2" key="1">
    <citation type="submission" date="2015-04" db="EMBL/GenBank/DDBJ databases">
        <authorList>
            <consortium name="Pathogen Informatics"/>
        </authorList>
    </citation>
    <scope>NUCLEOTIDE SEQUENCE [LARGE SCALE GENOMIC DNA]</scope>
    <source>
        <strain evidence="2">8A</strain>
    </source>
</reference>
<feature type="region of interest" description="Disordered" evidence="1">
    <location>
        <begin position="973"/>
        <end position="1039"/>
    </location>
</feature>
<sequence length="1071" mass="125770">MASSQIRQFATLIDQLPCEADDFNLMEKLEDYSKCFESSFRNNNIKNSDSFFPFNSNVNDYISSISNSQLNLNYNNINENNFSNSSFNENGKKSLYSENSNTQKKNSEHENIKNINVININKSESNLCTNNELPKNINKASTYDENNINVNKNQNDTNNDNNSNSLFSLVNNLQNDEKNNYLEKLKNEIEGTTCKYLANKKSSIYKNNLSEIINHNNEYLVDVKYSNNNKSNDNISLYNLNNNVNDETIENRGENIVYRYDNTLSKCVSYNNKKNNLDNSKISSYINNDEENHVNDLLFQYKKKINSREINKENTLNMVNISEQNGNNDENNISSSDNNLNNDNINNNRKILNNNVNLKYSINENSTSDNREFYDMLKKNNNFNKNILLTKKAKVIKLDSNKSLIIFPVNIHEYGEKYIAVNQKDLLEYISSSVEFDNEDISSLKIKIYQKEKELQNIKAAYSMQTTNIHYLINRVIFKECEYEQLKHKSFTLEHEINKLIQEINSLINQSKEGVYMQKFFIDYKCKCILKLQELQPLLGSYYHDIFHYITSCRTLGQLSIWIPAFEIKNDSLESIANHLIKILLNGLGAPFNTSPQYFLSNKYLLKKSISMESEEDTFLNNLAKRKIIDNYLVNNLNSFNTTKENNSHLSNCQSLSLNSESSSIMGTEELFFNSSKFPSMHSVILKNNKNIKKNEKLFNELNRSNTTPELLCIHNESYNFSDVCNGKNNREAFICNSQNEQKYDNLMVDKENFKKRKQPIIDNEEKENEKIRCSNKTVKKRNIENDEEREKEGSINEMKYKLKEMQQSKEYYEEIKLKEILKENQISFENQMEKNLGKEKSKKDDKKDEVNNILEKENNKDDNIHEIYNNTVKKEKKTSKEKEKRKNKENNAIVEMGTTAEIKIINENNGEKVFNEEKNIEKESKKETNIEKDMNRKKSIEHELRKKKSIEYETVKKIKVEQMELVKKKSIEQDTFKKSKIEQQESLKQKTTEEKGKEKYYESKNAKEKEKQNENLKDKCISKNNKKSNDINKKKSFRKELDKIIEEKNESKKKKKCKNEKFFKAKLKKN</sequence>
<accession>A0A1J1GUN3</accession>
<dbReference type="GeneID" id="39730677"/>
<evidence type="ECO:0000313" key="3">
    <source>
        <dbReference type="Proteomes" id="UP000220797"/>
    </source>
</evidence>
<feature type="region of interest" description="Disordered" evidence="1">
    <location>
        <begin position="322"/>
        <end position="346"/>
    </location>
</feature>
<dbReference type="OrthoDB" id="384692at2759"/>
<keyword evidence="3" id="KW-1185">Reference proteome</keyword>
<organism evidence="2 3">
    <name type="scientific">Plasmodium gallinaceum</name>
    <dbReference type="NCBI Taxonomy" id="5849"/>
    <lineage>
        <taxon>Eukaryota</taxon>
        <taxon>Sar</taxon>
        <taxon>Alveolata</taxon>
        <taxon>Apicomplexa</taxon>
        <taxon>Aconoidasida</taxon>
        <taxon>Haemosporida</taxon>
        <taxon>Plasmodiidae</taxon>
        <taxon>Plasmodium</taxon>
        <taxon>Plasmodium (Haemamoeba)</taxon>
    </lineage>
</organism>
<proteinExistence type="predicted"/>
<dbReference type="RefSeq" id="XP_028527568.1">
    <property type="nucleotide sequence ID" value="XM_028670857.1"/>
</dbReference>
<dbReference type="EMBL" id="CVMV01000032">
    <property type="protein sequence ID" value="CRG94753.1"/>
    <property type="molecule type" value="Genomic_DNA"/>
</dbReference>
<name>A0A1J1GUN3_PLAGA</name>
<feature type="region of interest" description="Disordered" evidence="1">
    <location>
        <begin position="854"/>
        <end position="894"/>
    </location>
</feature>
<dbReference type="VEuPathDB" id="PlasmoDB:PGAL8A_00215000"/>
<evidence type="ECO:0008006" key="4">
    <source>
        <dbReference type="Google" id="ProtNLM"/>
    </source>
</evidence>
<evidence type="ECO:0000256" key="1">
    <source>
        <dbReference type="SAM" id="MobiDB-lite"/>
    </source>
</evidence>
<dbReference type="Proteomes" id="UP000220797">
    <property type="component" value="Unassembled WGS sequence"/>
</dbReference>
<feature type="region of interest" description="Disordered" evidence="1">
    <location>
        <begin position="918"/>
        <end position="943"/>
    </location>
</feature>